<dbReference type="KEGG" id="tet:TTHERM_000391239"/>
<reference evidence="3" key="1">
    <citation type="journal article" date="2006" name="PLoS Biol.">
        <title>Macronuclear genome sequence of the ciliate Tetrahymena thermophila, a model eukaryote.</title>
        <authorList>
            <person name="Eisen J.A."/>
            <person name="Coyne R.S."/>
            <person name="Wu M."/>
            <person name="Wu D."/>
            <person name="Thiagarajan M."/>
            <person name="Wortman J.R."/>
            <person name="Badger J.H."/>
            <person name="Ren Q."/>
            <person name="Amedeo P."/>
            <person name="Jones K.M."/>
            <person name="Tallon L.J."/>
            <person name="Delcher A.L."/>
            <person name="Salzberg S.L."/>
            <person name="Silva J.C."/>
            <person name="Haas B.J."/>
            <person name="Majoros W.H."/>
            <person name="Farzad M."/>
            <person name="Carlton J.M."/>
            <person name="Smith R.K. Jr."/>
            <person name="Garg J."/>
            <person name="Pearlman R.E."/>
            <person name="Karrer K.M."/>
            <person name="Sun L."/>
            <person name="Manning G."/>
            <person name="Elde N.C."/>
            <person name="Turkewitz A.P."/>
            <person name="Asai D.J."/>
            <person name="Wilkes D.E."/>
            <person name="Wang Y."/>
            <person name="Cai H."/>
            <person name="Collins K."/>
            <person name="Stewart B.A."/>
            <person name="Lee S.R."/>
            <person name="Wilamowska K."/>
            <person name="Weinberg Z."/>
            <person name="Ruzzo W.L."/>
            <person name="Wloga D."/>
            <person name="Gaertig J."/>
            <person name="Frankel J."/>
            <person name="Tsao C.-C."/>
            <person name="Gorovsky M.A."/>
            <person name="Keeling P.J."/>
            <person name="Waller R.F."/>
            <person name="Patron N.J."/>
            <person name="Cherry J.M."/>
            <person name="Stover N.A."/>
            <person name="Krieger C.J."/>
            <person name="del Toro C."/>
            <person name="Ryder H.F."/>
            <person name="Williamson S.C."/>
            <person name="Barbeau R.A."/>
            <person name="Hamilton E.P."/>
            <person name="Orias E."/>
        </authorList>
    </citation>
    <scope>NUCLEOTIDE SEQUENCE [LARGE SCALE GENOMIC DNA]</scope>
    <source>
        <strain evidence="3">SB210</strain>
    </source>
</reference>
<keyword evidence="1" id="KW-1133">Transmembrane helix</keyword>
<feature type="transmembrane region" description="Helical" evidence="1">
    <location>
        <begin position="104"/>
        <end position="122"/>
    </location>
</feature>
<dbReference type="InParanoid" id="W7XFA3"/>
<keyword evidence="1 2" id="KW-0812">Transmembrane</keyword>
<evidence type="ECO:0000256" key="1">
    <source>
        <dbReference type="SAM" id="Phobius"/>
    </source>
</evidence>
<dbReference type="Proteomes" id="UP000009168">
    <property type="component" value="Unassembled WGS sequence"/>
</dbReference>
<keyword evidence="1" id="KW-0472">Membrane</keyword>
<dbReference type="RefSeq" id="XP_012651977.1">
    <property type="nucleotide sequence ID" value="XM_012796523.1"/>
</dbReference>
<dbReference type="GeneID" id="24438707"/>
<evidence type="ECO:0000313" key="3">
    <source>
        <dbReference type="Proteomes" id="UP000009168"/>
    </source>
</evidence>
<organism evidence="2 3">
    <name type="scientific">Tetrahymena thermophila (strain SB210)</name>
    <dbReference type="NCBI Taxonomy" id="312017"/>
    <lineage>
        <taxon>Eukaryota</taxon>
        <taxon>Sar</taxon>
        <taxon>Alveolata</taxon>
        <taxon>Ciliophora</taxon>
        <taxon>Intramacronucleata</taxon>
        <taxon>Oligohymenophorea</taxon>
        <taxon>Hymenostomatida</taxon>
        <taxon>Tetrahymenina</taxon>
        <taxon>Tetrahymenidae</taxon>
        <taxon>Tetrahymena</taxon>
    </lineage>
</organism>
<sequence length="135" mass="16542">MISSIIKKINIMKSFQLIDSAFRSQKLQYKTNLIANFQLMNKVRQIISLIDKKKEIKEILANIRRFVNFLNYSKRTFYFLQLQIINFTIKNFLYISFYQKINKFLWLSFKMIFLLIFYNQQIKKYQVYILNKSGY</sequence>
<keyword evidence="3" id="KW-1185">Reference proteome</keyword>
<accession>W7XFA3</accession>
<evidence type="ECO:0000313" key="2">
    <source>
        <dbReference type="EMBL" id="EWS75508.1"/>
    </source>
</evidence>
<name>W7XFA3_TETTS</name>
<proteinExistence type="predicted"/>
<protein>
    <submittedName>
        <fullName evidence="2">Transmembrane protein, putative</fullName>
    </submittedName>
</protein>
<gene>
    <name evidence="2" type="ORF">TTHERM_000391239</name>
</gene>
<dbReference type="EMBL" id="GG662770">
    <property type="protein sequence ID" value="EWS75508.1"/>
    <property type="molecule type" value="Genomic_DNA"/>
</dbReference>
<dbReference type="AlphaFoldDB" id="W7XFA3"/>